<protein>
    <submittedName>
        <fullName evidence="2">DUF2975 domain-containing protein</fullName>
    </submittedName>
</protein>
<dbReference type="EMBL" id="CP043939">
    <property type="protein sequence ID" value="QER67104.1"/>
    <property type="molecule type" value="Genomic_DNA"/>
</dbReference>
<dbReference type="AlphaFoldDB" id="A0A5P1X2J6"/>
<feature type="transmembrane region" description="Helical" evidence="1">
    <location>
        <begin position="7"/>
        <end position="26"/>
    </location>
</feature>
<keyword evidence="1" id="KW-0472">Membrane</keyword>
<dbReference type="InterPro" id="IPR021354">
    <property type="entry name" value="DUF2975"/>
</dbReference>
<organism evidence="2 3">
    <name type="scientific">Paucilactobacillus nenjiangensis</name>
    <dbReference type="NCBI Taxonomy" id="1296540"/>
    <lineage>
        <taxon>Bacteria</taxon>
        <taxon>Bacillati</taxon>
        <taxon>Bacillota</taxon>
        <taxon>Bacilli</taxon>
        <taxon>Lactobacillales</taxon>
        <taxon>Lactobacillaceae</taxon>
        <taxon>Paucilactobacillus</taxon>
    </lineage>
</organism>
<reference evidence="2 3" key="1">
    <citation type="submission" date="2019-09" db="EMBL/GenBank/DDBJ databases">
        <title>Complete Genome Sequence of Lactobacillus nenjiangensis SH-Y15, isolated from sauerkraut.</title>
        <authorList>
            <person name="Yang H."/>
        </authorList>
    </citation>
    <scope>NUCLEOTIDE SEQUENCE [LARGE SCALE GENOMIC DNA]</scope>
    <source>
        <strain evidence="2 3">SH-Y15</strain>
    </source>
</reference>
<feature type="transmembrane region" description="Helical" evidence="1">
    <location>
        <begin position="110"/>
        <end position="133"/>
    </location>
</feature>
<name>A0A5P1X2J6_9LACO</name>
<accession>A0A5P1X2J6</accession>
<dbReference type="Pfam" id="PF11188">
    <property type="entry name" value="DUF2975"/>
    <property type="match status" value="1"/>
</dbReference>
<dbReference type="OrthoDB" id="1100174at2"/>
<feature type="transmembrane region" description="Helical" evidence="1">
    <location>
        <begin position="84"/>
        <end position="104"/>
    </location>
</feature>
<dbReference type="KEGG" id="lnn:F0161_03920"/>
<dbReference type="RefSeq" id="WP_150203777.1">
    <property type="nucleotide sequence ID" value="NZ_CAXYVY010000075.1"/>
</dbReference>
<evidence type="ECO:0000313" key="3">
    <source>
        <dbReference type="Proteomes" id="UP000325295"/>
    </source>
</evidence>
<proteinExistence type="predicted"/>
<keyword evidence="1" id="KW-1133">Transmembrane helix</keyword>
<evidence type="ECO:0000313" key="2">
    <source>
        <dbReference type="EMBL" id="QER67104.1"/>
    </source>
</evidence>
<dbReference type="Proteomes" id="UP000325295">
    <property type="component" value="Chromosome"/>
</dbReference>
<evidence type="ECO:0000256" key="1">
    <source>
        <dbReference type="SAM" id="Phobius"/>
    </source>
</evidence>
<keyword evidence="1" id="KW-0812">Transmembrane</keyword>
<keyword evidence="3" id="KW-1185">Reference proteome</keyword>
<feature type="transmembrane region" description="Helical" evidence="1">
    <location>
        <begin position="38"/>
        <end position="63"/>
    </location>
</feature>
<sequence length="151" mass="16927">MKTRTLFLKLSLALVAGIVLFFNVLLFPHFRAHSVEDYFFIGALYVSALIFYYLVFQAFKILLLVDRNLAFSGKCLNAVRQIKLAACGIGITYLALMPEIYAMAQEEDAPGLILMGGTVILLPFIISTFVAVLQRLLQNAIELKQENDFTV</sequence>
<gene>
    <name evidence="2" type="ORF">F0161_03920</name>
</gene>